<keyword evidence="4 14" id="KW-0547">Nucleotide-binding</keyword>
<name>A0A1Y4SZN5_9FIRM</name>
<dbReference type="PANTHER" id="PTHR10046">
    <property type="entry name" value="ATP DEPENDENT LON PROTEASE FAMILY MEMBER"/>
    <property type="match status" value="1"/>
</dbReference>
<dbReference type="InterPro" id="IPR003111">
    <property type="entry name" value="Lon_prtase_N"/>
</dbReference>
<feature type="domain" description="Lon N-terminal" evidence="21">
    <location>
        <begin position="10"/>
        <end position="205"/>
    </location>
</feature>
<dbReference type="Gene3D" id="1.20.5.5270">
    <property type="match status" value="1"/>
</dbReference>
<dbReference type="SUPFAM" id="SSF54211">
    <property type="entry name" value="Ribosomal protein S5 domain 2-like"/>
    <property type="match status" value="1"/>
</dbReference>
<dbReference type="InterPro" id="IPR027065">
    <property type="entry name" value="Lon_Prtase"/>
</dbReference>
<evidence type="ECO:0000256" key="12">
    <source>
        <dbReference type="ARBA" id="ARBA00071934"/>
    </source>
</evidence>
<comment type="induction">
    <text evidence="14">By heat shock.</text>
</comment>
<dbReference type="OrthoDB" id="9803599at2"/>
<comment type="subcellular location">
    <subcellularLocation>
        <location evidence="1 14 15">Cytoplasm</location>
    </subcellularLocation>
</comment>
<dbReference type="Proteomes" id="UP000195305">
    <property type="component" value="Unassembled WGS sequence"/>
</dbReference>
<dbReference type="SUPFAM" id="SSF52540">
    <property type="entry name" value="P-loop containing nucleoside triphosphate hydrolases"/>
    <property type="match status" value="1"/>
</dbReference>
<dbReference type="SMART" id="SM00382">
    <property type="entry name" value="AAA"/>
    <property type="match status" value="1"/>
</dbReference>
<evidence type="ECO:0000256" key="17">
    <source>
        <dbReference type="PIRSR" id="PIRSR001174-2"/>
    </source>
</evidence>
<evidence type="ECO:0000313" key="23">
    <source>
        <dbReference type="Proteomes" id="UP000195305"/>
    </source>
</evidence>
<dbReference type="InterPro" id="IPR008269">
    <property type="entry name" value="Lon_proteolytic"/>
</dbReference>
<evidence type="ECO:0000256" key="9">
    <source>
        <dbReference type="ARBA" id="ARBA00050665"/>
    </source>
</evidence>
<reference evidence="22 23" key="1">
    <citation type="journal article" date="2018" name="BMC Genomics">
        <title>Whole genome sequencing and function prediction of 133 gut anaerobes isolated from chicken caecum in pure cultures.</title>
        <authorList>
            <person name="Medvecky M."/>
            <person name="Cejkova D."/>
            <person name="Polansky O."/>
            <person name="Karasova D."/>
            <person name="Kubasova T."/>
            <person name="Cizek A."/>
            <person name="Rychlik I."/>
        </authorList>
    </citation>
    <scope>NUCLEOTIDE SEQUENCE [LARGE SCALE GENOMIC DNA]</scope>
    <source>
        <strain evidence="22 23">An13</strain>
    </source>
</reference>
<feature type="active site" evidence="14 16">
    <location>
        <position position="723"/>
    </location>
</feature>
<comment type="catalytic activity">
    <reaction evidence="9 14 15 18">
        <text>Hydrolysis of proteins in presence of ATP.</text>
        <dbReference type="EC" id="3.4.21.53"/>
    </reaction>
</comment>
<dbReference type="PIRSF" id="PIRSF001174">
    <property type="entry name" value="Lon_proteas"/>
    <property type="match status" value="1"/>
</dbReference>
<evidence type="ECO:0000256" key="11">
    <source>
        <dbReference type="ARBA" id="ARBA00066743"/>
    </source>
</evidence>
<comment type="similarity">
    <text evidence="14 15 18 19">Belongs to the peptidase S16 family.</text>
</comment>
<dbReference type="PRINTS" id="PR00830">
    <property type="entry name" value="ENDOLAPTASE"/>
</dbReference>
<dbReference type="Gene3D" id="3.30.230.10">
    <property type="match status" value="1"/>
</dbReference>
<keyword evidence="8 14" id="KW-0346">Stress response</keyword>
<evidence type="ECO:0000256" key="19">
    <source>
        <dbReference type="RuleBase" id="RU000591"/>
    </source>
</evidence>
<dbReference type="NCBIfam" id="TIGR00763">
    <property type="entry name" value="lon"/>
    <property type="match status" value="1"/>
</dbReference>
<dbReference type="PROSITE" id="PS51786">
    <property type="entry name" value="LON_PROTEOLYTIC"/>
    <property type="match status" value="1"/>
</dbReference>
<dbReference type="PROSITE" id="PS51787">
    <property type="entry name" value="LON_N"/>
    <property type="match status" value="1"/>
</dbReference>
<evidence type="ECO:0000256" key="4">
    <source>
        <dbReference type="ARBA" id="ARBA00022741"/>
    </source>
</evidence>
<keyword evidence="5 14" id="KW-0378">Hydrolase</keyword>
<gene>
    <name evidence="14" type="primary">lon</name>
    <name evidence="22" type="ORF">B5E75_03915</name>
</gene>
<dbReference type="GO" id="GO:0034605">
    <property type="term" value="P:cellular response to heat"/>
    <property type="evidence" value="ECO:0007669"/>
    <property type="project" value="UniProtKB-UniRule"/>
</dbReference>
<dbReference type="Pfam" id="PF02190">
    <property type="entry name" value="LON_substr_bdg"/>
    <property type="match status" value="1"/>
</dbReference>
<evidence type="ECO:0000256" key="6">
    <source>
        <dbReference type="ARBA" id="ARBA00022825"/>
    </source>
</evidence>
<evidence type="ECO:0000256" key="14">
    <source>
        <dbReference type="HAMAP-Rule" id="MF_01973"/>
    </source>
</evidence>
<evidence type="ECO:0000256" key="8">
    <source>
        <dbReference type="ARBA" id="ARBA00023016"/>
    </source>
</evidence>
<evidence type="ECO:0000256" key="7">
    <source>
        <dbReference type="ARBA" id="ARBA00022840"/>
    </source>
</evidence>
<accession>A0A1Y4SZN5</accession>
<dbReference type="FunFam" id="3.40.50.300:FF:000021">
    <property type="entry name" value="Lon protease homolog"/>
    <property type="match status" value="1"/>
</dbReference>
<evidence type="ECO:0000259" key="20">
    <source>
        <dbReference type="PROSITE" id="PS51786"/>
    </source>
</evidence>
<dbReference type="SUPFAM" id="SSF88697">
    <property type="entry name" value="PUA domain-like"/>
    <property type="match status" value="1"/>
</dbReference>
<dbReference type="GO" id="GO:0005737">
    <property type="term" value="C:cytoplasm"/>
    <property type="evidence" value="ECO:0007669"/>
    <property type="project" value="UniProtKB-SubCell"/>
</dbReference>
<dbReference type="Pfam" id="PF05362">
    <property type="entry name" value="Lon_C"/>
    <property type="match status" value="1"/>
</dbReference>
<dbReference type="Pfam" id="PF22667">
    <property type="entry name" value="Lon_lid"/>
    <property type="match status" value="1"/>
</dbReference>
<dbReference type="InterPro" id="IPR027417">
    <property type="entry name" value="P-loop_NTPase"/>
</dbReference>
<evidence type="ECO:0000256" key="10">
    <source>
        <dbReference type="ARBA" id="ARBA00053875"/>
    </source>
</evidence>
<dbReference type="Gene3D" id="1.20.58.1480">
    <property type="match status" value="1"/>
</dbReference>
<keyword evidence="23" id="KW-1185">Reference proteome</keyword>
<dbReference type="Gene3D" id="1.10.8.60">
    <property type="match status" value="1"/>
</dbReference>
<comment type="subunit">
    <text evidence="14 15">Homohexamer. Organized in a ring with a central cavity.</text>
</comment>
<feature type="binding site" evidence="14 17">
    <location>
        <begin position="357"/>
        <end position="364"/>
    </location>
    <ligand>
        <name>ATP</name>
        <dbReference type="ChEBI" id="CHEBI:30616"/>
    </ligand>
</feature>
<keyword evidence="2 14" id="KW-0963">Cytoplasm</keyword>
<dbReference type="GO" id="GO:0004252">
    <property type="term" value="F:serine-type endopeptidase activity"/>
    <property type="evidence" value="ECO:0007669"/>
    <property type="project" value="UniProtKB-UniRule"/>
</dbReference>
<dbReference type="InterPro" id="IPR008268">
    <property type="entry name" value="Peptidase_S16_AS"/>
</dbReference>
<dbReference type="InterPro" id="IPR046336">
    <property type="entry name" value="Lon_prtase_N_sf"/>
</dbReference>
<dbReference type="Gene3D" id="3.40.50.300">
    <property type="entry name" value="P-loop containing nucleotide triphosphate hydrolases"/>
    <property type="match status" value="1"/>
</dbReference>
<evidence type="ECO:0000259" key="21">
    <source>
        <dbReference type="PROSITE" id="PS51787"/>
    </source>
</evidence>
<evidence type="ECO:0000256" key="3">
    <source>
        <dbReference type="ARBA" id="ARBA00022670"/>
    </source>
</evidence>
<dbReference type="GO" id="GO:0005524">
    <property type="term" value="F:ATP binding"/>
    <property type="evidence" value="ECO:0007669"/>
    <property type="project" value="UniProtKB-UniRule"/>
</dbReference>
<dbReference type="EMBL" id="NFLJ01000008">
    <property type="protein sequence ID" value="OUQ35409.1"/>
    <property type="molecule type" value="Genomic_DNA"/>
</dbReference>
<organism evidence="22 23">
    <name type="scientific">Massilimicrobiota timonensis</name>
    <dbReference type="NCBI Taxonomy" id="1776392"/>
    <lineage>
        <taxon>Bacteria</taxon>
        <taxon>Bacillati</taxon>
        <taxon>Bacillota</taxon>
        <taxon>Erysipelotrichia</taxon>
        <taxon>Erysipelotrichales</taxon>
        <taxon>Erysipelotrichaceae</taxon>
        <taxon>Massilimicrobiota</taxon>
    </lineage>
</organism>
<keyword evidence="7 14" id="KW-0067">ATP-binding</keyword>
<evidence type="ECO:0000256" key="15">
    <source>
        <dbReference type="PIRNR" id="PIRNR001174"/>
    </source>
</evidence>
<evidence type="ECO:0000256" key="1">
    <source>
        <dbReference type="ARBA" id="ARBA00004496"/>
    </source>
</evidence>
<evidence type="ECO:0000256" key="13">
    <source>
        <dbReference type="ARBA" id="ARBA00082722"/>
    </source>
</evidence>
<feature type="domain" description="Lon proteolytic" evidence="20">
    <location>
        <begin position="593"/>
        <end position="774"/>
    </location>
</feature>
<dbReference type="InterPro" id="IPR004815">
    <property type="entry name" value="Lon_bac/euk-typ"/>
</dbReference>
<dbReference type="InterPro" id="IPR027543">
    <property type="entry name" value="Lon_bac"/>
</dbReference>
<dbReference type="GO" id="GO:0006515">
    <property type="term" value="P:protein quality control for misfolded or incompletely synthesized proteins"/>
    <property type="evidence" value="ECO:0007669"/>
    <property type="project" value="UniProtKB-UniRule"/>
</dbReference>
<dbReference type="PROSITE" id="PS01046">
    <property type="entry name" value="LON_SER"/>
    <property type="match status" value="1"/>
</dbReference>
<dbReference type="EC" id="3.4.21.53" evidence="11 14"/>
<dbReference type="SMART" id="SM00464">
    <property type="entry name" value="LON"/>
    <property type="match status" value="1"/>
</dbReference>
<dbReference type="Pfam" id="PF00004">
    <property type="entry name" value="AAA"/>
    <property type="match status" value="1"/>
</dbReference>
<evidence type="ECO:0000256" key="16">
    <source>
        <dbReference type="PIRSR" id="PIRSR001174-1"/>
    </source>
</evidence>
<dbReference type="InterPro" id="IPR003959">
    <property type="entry name" value="ATPase_AAA_core"/>
</dbReference>
<comment type="function">
    <text evidence="10 14">ATP-dependent serine protease that mediates the selective degradation of mutant and abnormal proteins as well as certain short-lived regulatory proteins. Required for cellular homeostasis and for survival from DNA damage and developmental changes induced by stress. Degrades polypeptides processively to yield small peptide fragments that are 5 to 10 amino acids long. Binds to DNA in a double-stranded, site-specific manner.</text>
</comment>
<evidence type="ECO:0000313" key="22">
    <source>
        <dbReference type="EMBL" id="OUQ35409.1"/>
    </source>
</evidence>
<sequence>MDELDIVVDLPVICTRGMVVFPSHEISLDVGRSFSLKAIELSVNEFDENVVFISQKNPLDENTDFDHVYHYGTLCKIKRRIKRDNHGTIKLTVEGQKRVEILNLEERDGCLFAKTKYLEDIHGDRAEEIALVRKITDQMQTMHKNLQVFPREVFASLSQGMSASALADTIGQYINVELKTKQQILSECDINKRLLLVLASMEEEKTINEIEEKINIKVKESIDENQREYYLREKLRAIKEELGDTPSKEDDTDYIREEIQNQPYPQHIKDKIEEELKRYDMMPPASSEANVVRTYIDWVMKTPWYQETEDTQDINEVERILNEDHFGLEKPKERIVEHLAVKQMTQSLNAPIICLVGPPGVGKTSISKSIARALGRKFVKASLGGVRDEAEIRGHRRTYLGSMPGRIIQGMKKAGVINPVFLLDEIDKMSSDYKGDPTSAMLEVLDPEQNQFFSDNYLEEPYDLSKVLFIATANDLGSIPDPLRDRLEIIEISSYTEQEKLEIAKRHLLKKELAVHGLKPEQLQVSDEAMMYVIRHYTREAGVRQLERLIAKICRKAVLKILKDQSLVLSLNVEDLEEYLGKAPFEHTKKLDKPQVGVVTGMAYTQYGGDILPIEVNHFAGSGKFIITGQLGDVMKESASIALDYMKANSQKYGLENIEFDKQDIHIHVPEGAVKKDGPSAGVTLTTAILSAFSNRPVRDDVAMTGEITLRGQVLPIGGLKEKSISAHRSGIRTIIIPKDNEKDIDDIPQSVQNDLNIILADNIDTVLENALVKQ</sequence>
<evidence type="ECO:0000256" key="2">
    <source>
        <dbReference type="ARBA" id="ARBA00022490"/>
    </source>
</evidence>
<dbReference type="GO" id="GO:0016887">
    <property type="term" value="F:ATP hydrolysis activity"/>
    <property type="evidence" value="ECO:0007669"/>
    <property type="project" value="UniProtKB-UniRule"/>
</dbReference>
<evidence type="ECO:0000256" key="5">
    <source>
        <dbReference type="ARBA" id="ARBA00022801"/>
    </source>
</evidence>
<proteinExistence type="evidence at transcript level"/>
<dbReference type="InterPro" id="IPR015947">
    <property type="entry name" value="PUA-like_sf"/>
</dbReference>
<comment type="caution">
    <text evidence="22">The sequence shown here is derived from an EMBL/GenBank/DDBJ whole genome shotgun (WGS) entry which is preliminary data.</text>
</comment>
<dbReference type="HAMAP" id="MF_01973">
    <property type="entry name" value="lon_bact"/>
    <property type="match status" value="1"/>
</dbReference>
<dbReference type="FunFam" id="1.20.5.5270:FF:000002">
    <property type="entry name" value="Lon protease homolog"/>
    <property type="match status" value="1"/>
</dbReference>
<dbReference type="RefSeq" id="WP_087357485.1">
    <property type="nucleotide sequence ID" value="NZ_JACJKO010000001.1"/>
</dbReference>
<dbReference type="InterPro" id="IPR003593">
    <property type="entry name" value="AAA+_ATPase"/>
</dbReference>
<keyword evidence="3 14" id="KW-0645">Protease</keyword>
<dbReference type="CDD" id="cd19500">
    <property type="entry name" value="RecA-like_Lon"/>
    <property type="match status" value="1"/>
</dbReference>
<dbReference type="InterPro" id="IPR014721">
    <property type="entry name" value="Ribsml_uS5_D2-typ_fold_subgr"/>
</dbReference>
<dbReference type="Gene3D" id="2.30.130.40">
    <property type="entry name" value="LON domain-like"/>
    <property type="match status" value="1"/>
</dbReference>
<evidence type="ECO:0000256" key="18">
    <source>
        <dbReference type="PROSITE-ProRule" id="PRU01122"/>
    </source>
</evidence>
<dbReference type="GO" id="GO:0004176">
    <property type="term" value="F:ATP-dependent peptidase activity"/>
    <property type="evidence" value="ECO:0007669"/>
    <property type="project" value="UniProtKB-UniRule"/>
</dbReference>
<dbReference type="InterPro" id="IPR054594">
    <property type="entry name" value="Lon_lid"/>
</dbReference>
<keyword evidence="6 14" id="KW-0720">Serine protease</keyword>
<dbReference type="InterPro" id="IPR020568">
    <property type="entry name" value="Ribosomal_Su5_D2-typ_SF"/>
</dbReference>
<protein>
    <recommendedName>
        <fullName evidence="12 14">Lon protease</fullName>
        <ecNumber evidence="11 14">3.4.21.53</ecNumber>
    </recommendedName>
    <alternativeName>
        <fullName evidence="13 14">ATP-dependent protease La</fullName>
    </alternativeName>
</protein>
<dbReference type="GO" id="GO:0043565">
    <property type="term" value="F:sequence-specific DNA binding"/>
    <property type="evidence" value="ECO:0007669"/>
    <property type="project" value="UniProtKB-UniRule"/>
</dbReference>
<dbReference type="AlphaFoldDB" id="A0A1Y4SZN5"/>
<feature type="active site" evidence="14 16">
    <location>
        <position position="680"/>
    </location>
</feature>